<organism evidence="2 3">
    <name type="scientific">Stieleria marina</name>
    <dbReference type="NCBI Taxonomy" id="1930275"/>
    <lineage>
        <taxon>Bacteria</taxon>
        <taxon>Pseudomonadati</taxon>
        <taxon>Planctomycetota</taxon>
        <taxon>Planctomycetia</taxon>
        <taxon>Pirellulales</taxon>
        <taxon>Pirellulaceae</taxon>
        <taxon>Stieleria</taxon>
    </lineage>
</organism>
<dbReference type="OrthoDB" id="6120729at2"/>
<protein>
    <submittedName>
        <fullName evidence="2">Uncharacterized protein</fullName>
    </submittedName>
</protein>
<dbReference type="Proteomes" id="UP000319817">
    <property type="component" value="Chromosome"/>
</dbReference>
<dbReference type="EMBL" id="CP036526">
    <property type="protein sequence ID" value="QDT09023.1"/>
    <property type="molecule type" value="Genomic_DNA"/>
</dbReference>
<sequence length="85" mass="9189">MGTVVAFSTDSPLRTSVANDFRMQIPPSALAAGTLAGIVLEFVTRDGTDHSDVDKRVASVMRQLNNGEAELHFDPESKTCNIIRV</sequence>
<evidence type="ECO:0000256" key="1">
    <source>
        <dbReference type="ARBA" id="ARBA00006450"/>
    </source>
</evidence>
<evidence type="ECO:0000313" key="2">
    <source>
        <dbReference type="EMBL" id="QDT09023.1"/>
    </source>
</evidence>
<dbReference type="Gene3D" id="1.10.10.610">
    <property type="entry name" value="YehU-like"/>
    <property type="match status" value="1"/>
</dbReference>
<dbReference type="SUPFAM" id="SSF118001">
    <property type="entry name" value="YehU-like"/>
    <property type="match status" value="1"/>
</dbReference>
<dbReference type="InterPro" id="IPR036685">
    <property type="entry name" value="YehU-like_sf"/>
</dbReference>
<gene>
    <name evidence="2" type="ORF">K239x_09660</name>
</gene>
<proteinExistence type="inferred from homology"/>
<accession>A0A517NPH7</accession>
<keyword evidence="3" id="KW-1185">Reference proteome</keyword>
<name>A0A517NPH7_9BACT</name>
<dbReference type="InterPro" id="IPR010648">
    <property type="entry name" value="UPF0270"/>
</dbReference>
<evidence type="ECO:0000313" key="3">
    <source>
        <dbReference type="Proteomes" id="UP000319817"/>
    </source>
</evidence>
<dbReference type="Pfam" id="PF06794">
    <property type="entry name" value="UPF0270"/>
    <property type="match status" value="1"/>
</dbReference>
<comment type="similarity">
    <text evidence="1">Belongs to the UPF0270 family.</text>
</comment>
<reference evidence="2 3" key="1">
    <citation type="submission" date="2019-02" db="EMBL/GenBank/DDBJ databases">
        <title>Deep-cultivation of Planctomycetes and their phenomic and genomic characterization uncovers novel biology.</title>
        <authorList>
            <person name="Wiegand S."/>
            <person name="Jogler M."/>
            <person name="Boedeker C."/>
            <person name="Pinto D."/>
            <person name="Vollmers J."/>
            <person name="Rivas-Marin E."/>
            <person name="Kohn T."/>
            <person name="Peeters S.H."/>
            <person name="Heuer A."/>
            <person name="Rast P."/>
            <person name="Oberbeckmann S."/>
            <person name="Bunk B."/>
            <person name="Jeske O."/>
            <person name="Meyerdierks A."/>
            <person name="Storesund J.E."/>
            <person name="Kallscheuer N."/>
            <person name="Luecker S."/>
            <person name="Lage O.M."/>
            <person name="Pohl T."/>
            <person name="Merkel B.J."/>
            <person name="Hornburger P."/>
            <person name="Mueller R.-W."/>
            <person name="Bruemmer F."/>
            <person name="Labrenz M."/>
            <person name="Spormann A.M."/>
            <person name="Op den Camp H."/>
            <person name="Overmann J."/>
            <person name="Amann R."/>
            <person name="Jetten M.S.M."/>
            <person name="Mascher T."/>
            <person name="Medema M.H."/>
            <person name="Devos D.P."/>
            <person name="Kaster A.-K."/>
            <person name="Ovreas L."/>
            <person name="Rohde M."/>
            <person name="Galperin M.Y."/>
            <person name="Jogler C."/>
        </authorList>
    </citation>
    <scope>NUCLEOTIDE SEQUENCE [LARGE SCALE GENOMIC DNA]</scope>
    <source>
        <strain evidence="2 3">K23_9</strain>
    </source>
</reference>
<dbReference type="AlphaFoldDB" id="A0A517NPH7"/>